<dbReference type="EMBL" id="PZQS01000010">
    <property type="protein sequence ID" value="PVD23386.1"/>
    <property type="molecule type" value="Genomic_DNA"/>
</dbReference>
<dbReference type="AlphaFoldDB" id="A0A2T7NQF7"/>
<protein>
    <submittedName>
        <fullName evidence="2">Uncharacterized protein</fullName>
    </submittedName>
</protein>
<proteinExistence type="predicted"/>
<dbReference type="Proteomes" id="UP000245119">
    <property type="component" value="Linkage Group LG10"/>
</dbReference>
<gene>
    <name evidence="2" type="ORF">C0Q70_16654</name>
</gene>
<evidence type="ECO:0000313" key="3">
    <source>
        <dbReference type="Proteomes" id="UP000245119"/>
    </source>
</evidence>
<evidence type="ECO:0000256" key="1">
    <source>
        <dbReference type="SAM" id="MobiDB-lite"/>
    </source>
</evidence>
<organism evidence="2 3">
    <name type="scientific">Pomacea canaliculata</name>
    <name type="common">Golden apple snail</name>
    <dbReference type="NCBI Taxonomy" id="400727"/>
    <lineage>
        <taxon>Eukaryota</taxon>
        <taxon>Metazoa</taxon>
        <taxon>Spiralia</taxon>
        <taxon>Lophotrochozoa</taxon>
        <taxon>Mollusca</taxon>
        <taxon>Gastropoda</taxon>
        <taxon>Caenogastropoda</taxon>
        <taxon>Architaenioglossa</taxon>
        <taxon>Ampullarioidea</taxon>
        <taxon>Ampullariidae</taxon>
        <taxon>Pomacea</taxon>
    </lineage>
</organism>
<name>A0A2T7NQF7_POMCA</name>
<reference evidence="2 3" key="1">
    <citation type="submission" date="2018-04" db="EMBL/GenBank/DDBJ databases">
        <title>The genome of golden apple snail Pomacea canaliculata provides insight into stress tolerance and invasive adaptation.</title>
        <authorList>
            <person name="Liu C."/>
            <person name="Liu B."/>
            <person name="Ren Y."/>
            <person name="Zhang Y."/>
            <person name="Wang H."/>
            <person name="Li S."/>
            <person name="Jiang F."/>
            <person name="Yin L."/>
            <person name="Zhang G."/>
            <person name="Qian W."/>
            <person name="Fan W."/>
        </authorList>
    </citation>
    <scope>NUCLEOTIDE SEQUENCE [LARGE SCALE GENOMIC DNA]</scope>
    <source>
        <strain evidence="2">SZHN2017</strain>
        <tissue evidence="2">Muscle</tissue>
    </source>
</reference>
<feature type="compositionally biased region" description="Basic and acidic residues" evidence="1">
    <location>
        <begin position="26"/>
        <end position="35"/>
    </location>
</feature>
<sequence>MAEKGSIPPSGRSGKDFLLPSILEGDGLHERDTGRHSLQHAGRPCGQSAGEYAGHQRWAGVWRGAACPRVAGDNLASGDAGGTAALIPRSGLVH</sequence>
<accession>A0A2T7NQF7</accession>
<comment type="caution">
    <text evidence="2">The sequence shown here is derived from an EMBL/GenBank/DDBJ whole genome shotgun (WGS) entry which is preliminary data.</text>
</comment>
<feature type="region of interest" description="Disordered" evidence="1">
    <location>
        <begin position="1"/>
        <end position="46"/>
    </location>
</feature>
<evidence type="ECO:0000313" key="2">
    <source>
        <dbReference type="EMBL" id="PVD23386.1"/>
    </source>
</evidence>
<keyword evidence="3" id="KW-1185">Reference proteome</keyword>